<protein>
    <recommendedName>
        <fullName evidence="8">xylonate dehydratase</fullName>
        <ecNumber evidence="8">4.2.1.82</ecNumber>
    </recommendedName>
</protein>
<dbReference type="SUPFAM" id="SSF52016">
    <property type="entry name" value="LeuD/IlvD-like"/>
    <property type="match status" value="1"/>
</dbReference>
<dbReference type="OrthoDB" id="9807077at2"/>
<keyword evidence="2" id="KW-0408">Iron</keyword>
<keyword evidence="5" id="KW-0028">Amino-acid biosynthesis</keyword>
<dbReference type="RefSeq" id="WP_077719650.1">
    <property type="nucleotide sequence ID" value="NZ_CP019699.1"/>
</dbReference>
<evidence type="ECO:0000256" key="6">
    <source>
        <dbReference type="ARBA" id="ARBA00051671"/>
    </source>
</evidence>
<dbReference type="PANTHER" id="PTHR43661:SF3">
    <property type="entry name" value="D-XYLONATE DEHYDRATASE YAGF-RELATED"/>
    <property type="match status" value="1"/>
</dbReference>
<evidence type="ECO:0000313" key="12">
    <source>
        <dbReference type="Proteomes" id="UP000188603"/>
    </source>
</evidence>
<keyword evidence="2" id="KW-0479">Metal-binding</keyword>
<dbReference type="GO" id="GO:0009082">
    <property type="term" value="P:branched-chain amino acid biosynthetic process"/>
    <property type="evidence" value="ECO:0007669"/>
    <property type="project" value="UniProtKB-KW"/>
</dbReference>
<accession>A0A1U9K6V1</accession>
<dbReference type="PROSITE" id="PS00887">
    <property type="entry name" value="ILVD_EDD_2"/>
    <property type="match status" value="1"/>
</dbReference>
<keyword evidence="3" id="KW-0411">Iron-sulfur</keyword>
<dbReference type="Proteomes" id="UP000188603">
    <property type="component" value="Chromosome"/>
</dbReference>
<dbReference type="InterPro" id="IPR017798">
    <property type="entry name" value="Dehydratase_YjhG/YagF"/>
</dbReference>
<keyword evidence="12" id="KW-1185">Reference proteome</keyword>
<feature type="domain" description="Dihydroxy-acid/6-phosphogluconate dehydratase C-terminal" evidence="10">
    <location>
        <begin position="441"/>
        <end position="589"/>
    </location>
</feature>
<evidence type="ECO:0000256" key="3">
    <source>
        <dbReference type="ARBA" id="ARBA00023014"/>
    </source>
</evidence>
<dbReference type="GO" id="GO:0005975">
    <property type="term" value="P:carbohydrate metabolic process"/>
    <property type="evidence" value="ECO:0007669"/>
    <property type="project" value="UniProtKB-ARBA"/>
</dbReference>
<dbReference type="GO" id="GO:0051537">
    <property type="term" value="F:2 iron, 2 sulfur cluster binding"/>
    <property type="evidence" value="ECO:0007669"/>
    <property type="project" value="UniProtKB-KW"/>
</dbReference>
<gene>
    <name evidence="11" type="ORF">B0W44_08275</name>
</gene>
<dbReference type="GO" id="GO:0032787">
    <property type="term" value="P:monocarboxylic acid metabolic process"/>
    <property type="evidence" value="ECO:0007669"/>
    <property type="project" value="UniProtKB-ARBA"/>
</dbReference>
<evidence type="ECO:0000256" key="2">
    <source>
        <dbReference type="ARBA" id="ARBA00022714"/>
    </source>
</evidence>
<reference evidence="11 12" key="1">
    <citation type="journal article" date="2015" name="Int. J. Syst. Evol. Microbiol.">
        <title>Novibacillus thermophilus gen. nov., sp. nov., a Gram-staining-negative and moderately thermophilic member of the family Thermoactinomycetaceae.</title>
        <authorList>
            <person name="Yang G."/>
            <person name="Chen J."/>
            <person name="Zhou S."/>
        </authorList>
    </citation>
    <scope>NUCLEOTIDE SEQUENCE [LARGE SCALE GENOMIC DNA]</scope>
    <source>
        <strain evidence="11 12">SG-1</strain>
    </source>
</reference>
<dbReference type="InterPro" id="IPR056740">
    <property type="entry name" value="ILV_EDD_C"/>
</dbReference>
<evidence type="ECO:0000256" key="7">
    <source>
        <dbReference type="ARBA" id="ARBA00053385"/>
    </source>
</evidence>
<dbReference type="InterPro" id="IPR042096">
    <property type="entry name" value="Dihydro-acid_dehy_C"/>
</dbReference>
<dbReference type="EMBL" id="CP019699">
    <property type="protein sequence ID" value="AQS55787.1"/>
    <property type="molecule type" value="Genomic_DNA"/>
</dbReference>
<dbReference type="GO" id="GO:0050401">
    <property type="term" value="F:xylonate dehydratase activity"/>
    <property type="evidence" value="ECO:0007669"/>
    <property type="project" value="UniProtKB-EC"/>
</dbReference>
<dbReference type="AlphaFoldDB" id="A0A1U9K6V1"/>
<comment type="similarity">
    <text evidence="1">Belongs to the IlvD/Edd family.</text>
</comment>
<dbReference type="Pfam" id="PF24877">
    <property type="entry name" value="ILV_EDD_C"/>
    <property type="match status" value="1"/>
</dbReference>
<keyword evidence="4" id="KW-0456">Lyase</keyword>
<dbReference type="InterPro" id="IPR000581">
    <property type="entry name" value="ILV_EDD_N"/>
</dbReference>
<proteinExistence type="inferred from homology"/>
<dbReference type="NCBIfam" id="TIGR03432">
    <property type="entry name" value="yjhG_yagF"/>
    <property type="match status" value="1"/>
</dbReference>
<dbReference type="InterPro" id="IPR020558">
    <property type="entry name" value="DiOHA_6PGluconate_deHydtase_CS"/>
</dbReference>
<dbReference type="Gene3D" id="3.50.30.80">
    <property type="entry name" value="IlvD/EDD C-terminal domain-like"/>
    <property type="match status" value="1"/>
</dbReference>
<evidence type="ECO:0000259" key="10">
    <source>
        <dbReference type="Pfam" id="PF24877"/>
    </source>
</evidence>
<comment type="function">
    <text evidence="7">Catalyzes the dehydration of D-xylonic acid to form 2-dehydro-3-deoxy-D-pentonate.</text>
</comment>
<dbReference type="SUPFAM" id="SSF143975">
    <property type="entry name" value="IlvD/EDD N-terminal domain-like"/>
    <property type="match status" value="1"/>
</dbReference>
<dbReference type="KEGG" id="ntr:B0W44_08275"/>
<dbReference type="GO" id="GO:0046395">
    <property type="term" value="P:carboxylic acid catabolic process"/>
    <property type="evidence" value="ECO:0007669"/>
    <property type="project" value="UniProtKB-ARBA"/>
</dbReference>
<dbReference type="PROSITE" id="PS00886">
    <property type="entry name" value="ILVD_EDD_1"/>
    <property type="match status" value="1"/>
</dbReference>
<dbReference type="PANTHER" id="PTHR43661">
    <property type="entry name" value="D-XYLONATE DEHYDRATASE"/>
    <property type="match status" value="1"/>
</dbReference>
<dbReference type="EC" id="4.2.1.82" evidence="8"/>
<comment type="catalytic activity">
    <reaction evidence="6">
        <text>D-xylonate = 2-dehydro-3-deoxy-D-arabinonate + H2O</text>
        <dbReference type="Rhea" id="RHEA:19157"/>
        <dbReference type="ChEBI" id="CHEBI:15377"/>
        <dbReference type="ChEBI" id="CHEBI:16699"/>
        <dbReference type="ChEBI" id="CHEBI:17746"/>
        <dbReference type="EC" id="4.2.1.82"/>
    </reaction>
</comment>
<dbReference type="FunFam" id="3.50.30.80:FF:000002">
    <property type="entry name" value="Dehydratase, YjhG/YagF family"/>
    <property type="match status" value="1"/>
</dbReference>
<evidence type="ECO:0000256" key="8">
    <source>
        <dbReference type="ARBA" id="ARBA00067032"/>
    </source>
</evidence>
<evidence type="ECO:0000256" key="5">
    <source>
        <dbReference type="ARBA" id="ARBA00023304"/>
    </source>
</evidence>
<dbReference type="STRING" id="1471761.B0W44_08275"/>
<dbReference type="Pfam" id="PF00920">
    <property type="entry name" value="ILVD_EDD_N"/>
    <property type="match status" value="1"/>
</dbReference>
<organism evidence="11 12">
    <name type="scientific">Novibacillus thermophilus</name>
    <dbReference type="NCBI Taxonomy" id="1471761"/>
    <lineage>
        <taxon>Bacteria</taxon>
        <taxon>Bacillati</taxon>
        <taxon>Bacillota</taxon>
        <taxon>Bacilli</taxon>
        <taxon>Bacillales</taxon>
        <taxon>Thermoactinomycetaceae</taxon>
        <taxon>Novibacillus</taxon>
    </lineage>
</organism>
<name>A0A1U9K6V1_9BACL</name>
<evidence type="ECO:0000256" key="1">
    <source>
        <dbReference type="ARBA" id="ARBA00006486"/>
    </source>
</evidence>
<evidence type="ECO:0000313" key="11">
    <source>
        <dbReference type="EMBL" id="AQS55787.1"/>
    </source>
</evidence>
<evidence type="ECO:0000259" key="9">
    <source>
        <dbReference type="Pfam" id="PF00920"/>
    </source>
</evidence>
<feature type="domain" description="Dihydroxy-acid/6-phosphogluconate dehydratase N-terminal" evidence="9">
    <location>
        <begin position="86"/>
        <end position="393"/>
    </location>
</feature>
<sequence length="661" mass="70745">MSLDTLLEISDSSIYNIQTNTRGNEGTLPITKEMLLDSPSGHLFGLSQNVGMGWNIKDLLGPQVLILSTQGGIRDHYGNPIALGYHTGHWEVGLLVHAAAEVIRENNGIPFTGYVSDPCDGRSQGTSGMYDSLPYRNDAAIVYRRLIRSLPTREAVIGVATCDKGLPAMMLALAGSKDLPGIIIPGGVSLPPTNGEDAGKVQTIGARFANDEITLKEAAELGCRACATPGGGCQFFGTAASSQVVAEAMGMAITHSALAPSGQSIWLEMARQSAKAVMALKKENIKISDILTDKAIENAMVVHAAFGGSTNLLLHIPAIAHAAGLKVPTVKDWVRVNKKIPRIVSVLPNGPVDHPTVRVFLAGGVPEVMLYLRKLGVLHEDVLTVTGRTLGENLDWWEKSERRMKLKERLLEVDKVDPESVIMSPEIAKERGLTSTVTFPTGNIAPEGSVIKSTSISPDVVDEDGVYRHTGKAKVFTSEQGAIRAIKNGDIEAGDIMVVIGGGPLGTGMEETYQLTSALRHLSYGKYVSLITDARFSGVSTGACIGHVGPEALAGGPIGKLRNGDVIEIVIDRENLVGSVNFIGTRERRLTPEEGARLLAERSTHPDLKPNPRLPDDTRLWAALQSVSGGSWKGSVYDVDRIIEVLEAGKEILAKKRNHKN</sequence>
<dbReference type="GO" id="GO:0005829">
    <property type="term" value="C:cytosol"/>
    <property type="evidence" value="ECO:0007669"/>
    <property type="project" value="TreeGrafter"/>
</dbReference>
<keyword evidence="2" id="KW-0001">2Fe-2S</keyword>
<dbReference type="InterPro" id="IPR037237">
    <property type="entry name" value="IlvD/EDD_N"/>
</dbReference>
<keyword evidence="5" id="KW-0100">Branched-chain amino acid biosynthesis</keyword>
<evidence type="ECO:0000256" key="4">
    <source>
        <dbReference type="ARBA" id="ARBA00023239"/>
    </source>
</evidence>